<dbReference type="EMBL" id="JBHUMP010000012">
    <property type="protein sequence ID" value="MFD2740620.1"/>
    <property type="molecule type" value="Genomic_DNA"/>
</dbReference>
<feature type="transmembrane region" description="Helical" evidence="7">
    <location>
        <begin position="175"/>
        <end position="198"/>
    </location>
</feature>
<dbReference type="InterPro" id="IPR010656">
    <property type="entry name" value="DctM"/>
</dbReference>
<feature type="transmembrane region" description="Helical" evidence="7">
    <location>
        <begin position="319"/>
        <end position="350"/>
    </location>
</feature>
<proteinExistence type="inferred from homology"/>
<evidence type="ECO:0000313" key="10">
    <source>
        <dbReference type="Proteomes" id="UP001597474"/>
    </source>
</evidence>
<keyword evidence="3 7" id="KW-0997">Cell inner membrane</keyword>
<evidence type="ECO:0000256" key="4">
    <source>
        <dbReference type="ARBA" id="ARBA00022692"/>
    </source>
</evidence>
<feature type="transmembrane region" description="Helical" evidence="7">
    <location>
        <begin position="144"/>
        <end position="163"/>
    </location>
</feature>
<keyword evidence="2" id="KW-1003">Cell membrane</keyword>
<keyword evidence="5 7" id="KW-1133">Transmembrane helix</keyword>
<feature type="domain" description="TRAP C4-dicarboxylate transport system permease DctM subunit" evidence="8">
    <location>
        <begin position="9"/>
        <end position="423"/>
    </location>
</feature>
<gene>
    <name evidence="9" type="ORF">ACFSUD_13615</name>
</gene>
<reference evidence="10" key="1">
    <citation type="journal article" date="2019" name="Int. J. Syst. Evol. Microbiol.">
        <title>The Global Catalogue of Microorganisms (GCM) 10K type strain sequencing project: providing services to taxonomists for standard genome sequencing and annotation.</title>
        <authorList>
            <consortium name="The Broad Institute Genomics Platform"/>
            <consortium name="The Broad Institute Genome Sequencing Center for Infectious Disease"/>
            <person name="Wu L."/>
            <person name="Ma J."/>
        </authorList>
    </citation>
    <scope>NUCLEOTIDE SEQUENCE [LARGE SCALE GENOMIC DNA]</scope>
    <source>
        <strain evidence="10">TISTR 2562</strain>
    </source>
</reference>
<dbReference type="PANTHER" id="PTHR33362">
    <property type="entry name" value="SIALIC ACID TRAP TRANSPORTER PERMEASE PROTEIN SIAT-RELATED"/>
    <property type="match status" value="1"/>
</dbReference>
<keyword evidence="6 7" id="KW-0472">Membrane</keyword>
<keyword evidence="4 7" id="KW-0812">Transmembrane</keyword>
<comment type="subunit">
    <text evidence="7">The complex comprises the extracytoplasmic solute receptor protein and the two transmembrane proteins.</text>
</comment>
<comment type="subcellular location">
    <subcellularLocation>
        <location evidence="1 7">Cell inner membrane</location>
        <topology evidence="1 7">Multi-pass membrane protein</topology>
    </subcellularLocation>
</comment>
<feature type="transmembrane region" description="Helical" evidence="7">
    <location>
        <begin position="101"/>
        <end position="123"/>
    </location>
</feature>
<sequence length="432" mass="45563">MAEALLGFAAVLLLSFIGLPLAFVTLVVGLVGFAWLRGWNWSGALAMTGQQVMEAAASYGLSVIPLFILMGIFIHRSNISEDLFNAAYAAVGRRRGGLAQASVLACAGFSAVSGSSLATAATMTKVAMPHMRRYRYDDRLSSGVVAAGGTLGIMIPPSVPLVVYGLVAEQDIGKLFIAGTLPGLLLVLLFMGAVWLTVWRNPQLGPAGKPLSAAERNLALIRVWPILLLFIVVLGGIYLGVFTPTEAAGIGATGAGLFALWRGGIRTFGALAEMLLEAVKTTAILFAVIFGTLVFANFINLSGLPYDLLDLVEMLELGPLGLVLAICVICVLLGMVFETIGLLLLIVPVFLPTLYGLGVDMIWFGIVMVVVIELGLITPPIGMNVFTVKSVMPDIALSRIFRGVLPFVAADLVALALILLFPVIATGLVAFM</sequence>
<evidence type="ECO:0000259" key="8">
    <source>
        <dbReference type="Pfam" id="PF06808"/>
    </source>
</evidence>
<evidence type="ECO:0000313" key="9">
    <source>
        <dbReference type="EMBL" id="MFD2740620.1"/>
    </source>
</evidence>
<name>A0ABW5U476_9RHOB</name>
<evidence type="ECO:0000256" key="7">
    <source>
        <dbReference type="RuleBase" id="RU369079"/>
    </source>
</evidence>
<feature type="transmembrane region" description="Helical" evidence="7">
    <location>
        <begin position="56"/>
        <end position="74"/>
    </location>
</feature>
<evidence type="ECO:0000256" key="6">
    <source>
        <dbReference type="ARBA" id="ARBA00023136"/>
    </source>
</evidence>
<accession>A0ABW5U476</accession>
<organism evidence="9 10">
    <name type="scientific">Sulfitobacter aestuarii</name>
    <dbReference type="NCBI Taxonomy" id="2161676"/>
    <lineage>
        <taxon>Bacteria</taxon>
        <taxon>Pseudomonadati</taxon>
        <taxon>Pseudomonadota</taxon>
        <taxon>Alphaproteobacteria</taxon>
        <taxon>Rhodobacterales</taxon>
        <taxon>Roseobacteraceae</taxon>
        <taxon>Sulfitobacter</taxon>
    </lineage>
</organism>
<dbReference type="Pfam" id="PF06808">
    <property type="entry name" value="DctM"/>
    <property type="match status" value="1"/>
</dbReference>
<comment type="function">
    <text evidence="7">Part of the tripartite ATP-independent periplasmic (TRAP) transport system.</text>
</comment>
<protein>
    <recommendedName>
        <fullName evidence="7">TRAP transporter large permease protein</fullName>
    </recommendedName>
</protein>
<dbReference type="PANTHER" id="PTHR33362:SF5">
    <property type="entry name" value="C4-DICARBOXYLATE TRAP TRANSPORTER LARGE PERMEASE PROTEIN DCTM"/>
    <property type="match status" value="1"/>
</dbReference>
<feature type="transmembrane region" description="Helical" evidence="7">
    <location>
        <begin position="362"/>
        <end position="383"/>
    </location>
</feature>
<dbReference type="NCBIfam" id="TIGR00786">
    <property type="entry name" value="dctM"/>
    <property type="match status" value="1"/>
</dbReference>
<feature type="transmembrane region" description="Helical" evidence="7">
    <location>
        <begin position="277"/>
        <end position="299"/>
    </location>
</feature>
<dbReference type="PIRSF" id="PIRSF006066">
    <property type="entry name" value="HI0050"/>
    <property type="match status" value="1"/>
</dbReference>
<feature type="transmembrane region" description="Helical" evidence="7">
    <location>
        <begin position="219"/>
        <end position="241"/>
    </location>
</feature>
<feature type="transmembrane region" description="Helical" evidence="7">
    <location>
        <begin position="6"/>
        <end position="36"/>
    </location>
</feature>
<dbReference type="RefSeq" id="WP_386375158.1">
    <property type="nucleotide sequence ID" value="NZ_JBHUMP010000012.1"/>
</dbReference>
<evidence type="ECO:0000256" key="1">
    <source>
        <dbReference type="ARBA" id="ARBA00004429"/>
    </source>
</evidence>
<feature type="transmembrane region" description="Helical" evidence="7">
    <location>
        <begin position="403"/>
        <end position="431"/>
    </location>
</feature>
<keyword evidence="7" id="KW-0813">Transport</keyword>
<feature type="transmembrane region" description="Helical" evidence="7">
    <location>
        <begin position="247"/>
        <end position="265"/>
    </location>
</feature>
<evidence type="ECO:0000256" key="5">
    <source>
        <dbReference type="ARBA" id="ARBA00022989"/>
    </source>
</evidence>
<comment type="similarity">
    <text evidence="7">Belongs to the TRAP transporter large permease family.</text>
</comment>
<comment type="caution">
    <text evidence="9">The sequence shown here is derived from an EMBL/GenBank/DDBJ whole genome shotgun (WGS) entry which is preliminary data.</text>
</comment>
<keyword evidence="10" id="KW-1185">Reference proteome</keyword>
<dbReference type="Proteomes" id="UP001597474">
    <property type="component" value="Unassembled WGS sequence"/>
</dbReference>
<evidence type="ECO:0000256" key="3">
    <source>
        <dbReference type="ARBA" id="ARBA00022519"/>
    </source>
</evidence>
<dbReference type="InterPro" id="IPR004681">
    <property type="entry name" value="TRAP_DctM"/>
</dbReference>
<evidence type="ECO:0000256" key="2">
    <source>
        <dbReference type="ARBA" id="ARBA00022475"/>
    </source>
</evidence>